<dbReference type="Pfam" id="PF14226">
    <property type="entry name" value="DIOX_N"/>
    <property type="match status" value="1"/>
</dbReference>
<evidence type="ECO:0000256" key="7">
    <source>
        <dbReference type="ARBA" id="ARBA00023242"/>
    </source>
</evidence>
<feature type="domain" description="Fe2OG dioxygenase" evidence="10">
    <location>
        <begin position="200"/>
        <end position="303"/>
    </location>
</feature>
<dbReference type="Pfam" id="PF03171">
    <property type="entry name" value="2OG-FeII_Oxy"/>
    <property type="match status" value="1"/>
</dbReference>
<feature type="non-terminal residue" evidence="11">
    <location>
        <position position="1"/>
    </location>
</feature>
<dbReference type="InterPro" id="IPR027443">
    <property type="entry name" value="IPNS-like_sf"/>
</dbReference>
<dbReference type="GO" id="GO:0009805">
    <property type="term" value="P:coumarin biosynthetic process"/>
    <property type="evidence" value="ECO:0007669"/>
    <property type="project" value="UniProtKB-ARBA"/>
</dbReference>
<evidence type="ECO:0000313" key="12">
    <source>
        <dbReference type="Proteomes" id="UP000015453"/>
    </source>
</evidence>
<evidence type="ECO:0000256" key="4">
    <source>
        <dbReference type="ARBA" id="ARBA00022490"/>
    </source>
</evidence>
<dbReference type="GO" id="GO:0046872">
    <property type="term" value="F:metal ion binding"/>
    <property type="evidence" value="ECO:0007669"/>
    <property type="project" value="UniProtKB-KW"/>
</dbReference>
<feature type="non-terminal residue" evidence="11">
    <location>
        <position position="348"/>
    </location>
</feature>
<dbReference type="SUPFAM" id="SSF51197">
    <property type="entry name" value="Clavaminate synthase-like"/>
    <property type="match status" value="1"/>
</dbReference>
<dbReference type="GO" id="GO:0005737">
    <property type="term" value="C:cytoplasm"/>
    <property type="evidence" value="ECO:0007669"/>
    <property type="project" value="UniProtKB-SubCell"/>
</dbReference>
<dbReference type="FunFam" id="2.60.120.330:FF:000015">
    <property type="entry name" value="Protein DMR6-LIKE OXYGENASE 1"/>
    <property type="match status" value="1"/>
</dbReference>
<dbReference type="AlphaFoldDB" id="S8CZT3"/>
<evidence type="ECO:0000313" key="11">
    <source>
        <dbReference type="EMBL" id="EPS73009.1"/>
    </source>
</evidence>
<dbReference type="PRINTS" id="PR00682">
    <property type="entry name" value="IPNSYNTHASE"/>
</dbReference>
<protein>
    <recommendedName>
        <fullName evidence="10">Fe2OG dioxygenase domain-containing protein</fullName>
    </recommendedName>
</protein>
<keyword evidence="12" id="KW-1185">Reference proteome</keyword>
<dbReference type="InterPro" id="IPR044861">
    <property type="entry name" value="IPNS-like_FE2OG_OXY"/>
</dbReference>
<dbReference type="GO" id="GO:0016706">
    <property type="term" value="F:2-oxoglutarate-dependent dioxygenase activity"/>
    <property type="evidence" value="ECO:0007669"/>
    <property type="project" value="UniProtKB-ARBA"/>
</dbReference>
<keyword evidence="4" id="KW-0963">Cytoplasm</keyword>
<evidence type="ECO:0000256" key="1">
    <source>
        <dbReference type="ARBA" id="ARBA00004123"/>
    </source>
</evidence>
<dbReference type="GO" id="GO:0002238">
    <property type="term" value="P:response to molecule of fungal origin"/>
    <property type="evidence" value="ECO:0007669"/>
    <property type="project" value="UniProtKB-ARBA"/>
</dbReference>
<comment type="similarity">
    <text evidence="3 9">Belongs to the iron/ascorbate-dependent oxidoreductase family.</text>
</comment>
<dbReference type="InterPro" id="IPR005123">
    <property type="entry name" value="Oxoglu/Fe-dep_dioxygenase_dom"/>
</dbReference>
<evidence type="ECO:0000256" key="5">
    <source>
        <dbReference type="ARBA" id="ARBA00022723"/>
    </source>
</evidence>
<evidence type="ECO:0000256" key="9">
    <source>
        <dbReference type="RuleBase" id="RU003682"/>
    </source>
</evidence>
<dbReference type="InterPro" id="IPR026992">
    <property type="entry name" value="DIOX_N"/>
</dbReference>
<dbReference type="OrthoDB" id="288590at2759"/>
<sequence>EKGVKNLYDNGIPSVPDKYVFPAGDRPCFTPAAGTVQLPIVDLSELQGPNRDSVLPSLADACRNYGFFQLVNHGVGEEIVSEMVNVSRRFFEMPLPERERYMSADSKAPVRYGTSFNQKNDAVFCWRDFLKLLSHPLPDVLPHWPSSPHNFRRSAVAYAKATRALFLSLSKAVLESLGLRTEEEEEEEETKKLLEEFENGSHIMVVNCYPPCPEPELTLGMPPHSDYGFLTLLLQDDVAGLQILHDGDWATVLPVAGSFVVSVGDHLEIFSNGKYKSVLHRVLVNSNAHRISVASLHSFPFTSSVKPATQLITETNPRRYEDTDFSMFLRYISSCDSKGKNFLETRKI</sequence>
<keyword evidence="9" id="KW-0560">Oxidoreductase</keyword>
<accession>S8CZT3</accession>
<comment type="function">
    <text evidence="8">Involved in the regulation of shoot development and salicylic acid (SA) homeostasis.</text>
</comment>
<proteinExistence type="inferred from homology"/>
<evidence type="ECO:0000256" key="3">
    <source>
        <dbReference type="ARBA" id="ARBA00008056"/>
    </source>
</evidence>
<keyword evidence="6 9" id="KW-0408">Iron</keyword>
<keyword evidence="7" id="KW-0539">Nucleus</keyword>
<dbReference type="GO" id="GO:0005634">
    <property type="term" value="C:nucleus"/>
    <property type="evidence" value="ECO:0007669"/>
    <property type="project" value="UniProtKB-SubCell"/>
</dbReference>
<dbReference type="Gene3D" id="2.60.120.330">
    <property type="entry name" value="B-lactam Antibiotic, Isopenicillin N Synthase, Chain"/>
    <property type="match status" value="1"/>
</dbReference>
<dbReference type="PROSITE" id="PS51471">
    <property type="entry name" value="FE2OG_OXY"/>
    <property type="match status" value="1"/>
</dbReference>
<keyword evidence="5 9" id="KW-0479">Metal-binding</keyword>
<dbReference type="PANTHER" id="PTHR47991">
    <property type="entry name" value="OXOGLUTARATE/IRON-DEPENDENT DIOXYGENASE"/>
    <property type="match status" value="1"/>
</dbReference>
<name>S8CZT3_9LAMI</name>
<reference evidence="11 12" key="1">
    <citation type="journal article" date="2013" name="BMC Genomics">
        <title>The miniature genome of a carnivorous plant Genlisea aurea contains a low number of genes and short non-coding sequences.</title>
        <authorList>
            <person name="Leushkin E.V."/>
            <person name="Sutormin R.A."/>
            <person name="Nabieva E.R."/>
            <person name="Penin A.A."/>
            <person name="Kondrashov A.S."/>
            <person name="Logacheva M.D."/>
        </authorList>
    </citation>
    <scope>NUCLEOTIDE SEQUENCE [LARGE SCALE GENOMIC DNA]</scope>
</reference>
<evidence type="ECO:0000259" key="10">
    <source>
        <dbReference type="PROSITE" id="PS51471"/>
    </source>
</evidence>
<evidence type="ECO:0000256" key="6">
    <source>
        <dbReference type="ARBA" id="ARBA00023004"/>
    </source>
</evidence>
<evidence type="ECO:0000256" key="8">
    <source>
        <dbReference type="ARBA" id="ARBA00059922"/>
    </source>
</evidence>
<comment type="caution">
    <text evidence="11">The sequence shown here is derived from an EMBL/GenBank/DDBJ whole genome shotgun (WGS) entry which is preliminary data.</text>
</comment>
<dbReference type="Proteomes" id="UP000015453">
    <property type="component" value="Unassembled WGS sequence"/>
</dbReference>
<dbReference type="InterPro" id="IPR050295">
    <property type="entry name" value="Plant_2OG-oxidoreductases"/>
</dbReference>
<gene>
    <name evidence="11" type="ORF">M569_01743</name>
</gene>
<comment type="subcellular location">
    <subcellularLocation>
        <location evidence="2">Cytoplasm</location>
    </subcellularLocation>
    <subcellularLocation>
        <location evidence="1">Nucleus</location>
    </subcellularLocation>
</comment>
<dbReference type="EMBL" id="AUSU01000602">
    <property type="protein sequence ID" value="EPS73009.1"/>
    <property type="molecule type" value="Genomic_DNA"/>
</dbReference>
<organism evidence="11 12">
    <name type="scientific">Genlisea aurea</name>
    <dbReference type="NCBI Taxonomy" id="192259"/>
    <lineage>
        <taxon>Eukaryota</taxon>
        <taxon>Viridiplantae</taxon>
        <taxon>Streptophyta</taxon>
        <taxon>Embryophyta</taxon>
        <taxon>Tracheophyta</taxon>
        <taxon>Spermatophyta</taxon>
        <taxon>Magnoliopsida</taxon>
        <taxon>eudicotyledons</taxon>
        <taxon>Gunneridae</taxon>
        <taxon>Pentapetalae</taxon>
        <taxon>asterids</taxon>
        <taxon>lamiids</taxon>
        <taxon>Lamiales</taxon>
        <taxon>Lentibulariaceae</taxon>
        <taxon>Genlisea</taxon>
    </lineage>
</organism>
<evidence type="ECO:0000256" key="2">
    <source>
        <dbReference type="ARBA" id="ARBA00004496"/>
    </source>
</evidence>